<dbReference type="PANTHER" id="PTHR34477">
    <property type="entry name" value="UPF0213 PROTEIN YHBQ"/>
    <property type="match status" value="1"/>
</dbReference>
<dbReference type="CDD" id="cd10449">
    <property type="entry name" value="GIY-YIG_SLX1_like"/>
    <property type="match status" value="1"/>
</dbReference>
<reference evidence="3 4" key="2">
    <citation type="submission" date="2019-07" db="EMBL/GenBank/DDBJ databases">
        <title>Seonamhaeicola sp. W255 draft genome.</title>
        <authorList>
            <person name="Zhang X.-Y."/>
            <person name="Zhang R."/>
            <person name="Zhong Y.-L."/>
            <person name="Du Z.-J."/>
        </authorList>
    </citation>
    <scope>NUCLEOTIDE SEQUENCE [LARGE SCALE GENOMIC DNA]</scope>
    <source>
        <strain evidence="3 4">W255</strain>
    </source>
</reference>
<protein>
    <submittedName>
        <fullName evidence="3">GIY-YIG nuclease family protein</fullName>
    </submittedName>
</protein>
<dbReference type="InterPro" id="IPR035901">
    <property type="entry name" value="GIY-YIG_endonuc_sf"/>
</dbReference>
<dbReference type="InterPro" id="IPR050190">
    <property type="entry name" value="UPF0213_domain"/>
</dbReference>
<evidence type="ECO:0000256" key="1">
    <source>
        <dbReference type="ARBA" id="ARBA00007435"/>
    </source>
</evidence>
<comment type="caution">
    <text evidence="3">The sequence shown here is derived from an EMBL/GenBank/DDBJ whole genome shotgun (WGS) entry which is preliminary data.</text>
</comment>
<sequence>MKYFLYILYSQSLDKYYVGSTSSVVDRLSKHLSNHKGFTSKAKDWIIKYTEGYTTKEDALKRELQIKKWKIRKMIEKLINGK</sequence>
<comment type="similarity">
    <text evidence="1">Belongs to the UPF0213 family.</text>
</comment>
<dbReference type="Proteomes" id="UP000295814">
    <property type="component" value="Unassembled WGS sequence"/>
</dbReference>
<evidence type="ECO:0000259" key="2">
    <source>
        <dbReference type="PROSITE" id="PS50164"/>
    </source>
</evidence>
<dbReference type="OrthoDB" id="1495241at2"/>
<dbReference type="RefSeq" id="WP_133357051.1">
    <property type="nucleotide sequence ID" value="NZ_SMZJ02000007.1"/>
</dbReference>
<dbReference type="SUPFAM" id="SSF82771">
    <property type="entry name" value="GIY-YIG endonuclease"/>
    <property type="match status" value="1"/>
</dbReference>
<organism evidence="3 4">
    <name type="scientific">Seonamhaeicola sediminis</name>
    <dbReference type="NCBI Taxonomy" id="2528206"/>
    <lineage>
        <taxon>Bacteria</taxon>
        <taxon>Pseudomonadati</taxon>
        <taxon>Bacteroidota</taxon>
        <taxon>Flavobacteriia</taxon>
        <taxon>Flavobacteriales</taxon>
        <taxon>Flavobacteriaceae</taxon>
    </lineage>
</organism>
<reference evidence="3 4" key="1">
    <citation type="submission" date="2019-03" db="EMBL/GenBank/DDBJ databases">
        <authorList>
            <person name="Zhong Y.L."/>
        </authorList>
    </citation>
    <scope>NUCLEOTIDE SEQUENCE [LARGE SCALE GENOMIC DNA]</scope>
    <source>
        <strain evidence="3 4">W255</strain>
    </source>
</reference>
<proteinExistence type="inferred from homology"/>
<dbReference type="EMBL" id="SMZJ02000007">
    <property type="protein sequence ID" value="TWO31750.1"/>
    <property type="molecule type" value="Genomic_DNA"/>
</dbReference>
<dbReference type="AlphaFoldDB" id="A0A562YBE6"/>
<dbReference type="Pfam" id="PF01541">
    <property type="entry name" value="GIY-YIG"/>
    <property type="match status" value="1"/>
</dbReference>
<feature type="domain" description="GIY-YIG" evidence="2">
    <location>
        <begin position="1"/>
        <end position="77"/>
    </location>
</feature>
<evidence type="ECO:0000313" key="4">
    <source>
        <dbReference type="Proteomes" id="UP000295814"/>
    </source>
</evidence>
<dbReference type="PROSITE" id="PS50164">
    <property type="entry name" value="GIY_YIG"/>
    <property type="match status" value="1"/>
</dbReference>
<evidence type="ECO:0000313" key="3">
    <source>
        <dbReference type="EMBL" id="TWO31750.1"/>
    </source>
</evidence>
<name>A0A562YBE6_9FLAO</name>
<keyword evidence="4" id="KW-1185">Reference proteome</keyword>
<dbReference type="Gene3D" id="3.40.1440.10">
    <property type="entry name" value="GIY-YIG endonuclease"/>
    <property type="match status" value="1"/>
</dbReference>
<dbReference type="PANTHER" id="PTHR34477:SF5">
    <property type="entry name" value="BSL5627 PROTEIN"/>
    <property type="match status" value="1"/>
</dbReference>
<gene>
    <name evidence="3" type="ORF">E1J38_011780</name>
</gene>
<dbReference type="InterPro" id="IPR000305">
    <property type="entry name" value="GIY-YIG_endonuc"/>
</dbReference>
<accession>A0A562YBE6</accession>